<comment type="caution">
    <text evidence="2">The sequence shown here is derived from an EMBL/GenBank/DDBJ whole genome shotgun (WGS) entry which is preliminary data.</text>
</comment>
<feature type="transmembrane region" description="Helical" evidence="1">
    <location>
        <begin position="37"/>
        <end position="59"/>
    </location>
</feature>
<dbReference type="Proteomes" id="UP000254869">
    <property type="component" value="Unassembled WGS sequence"/>
</dbReference>
<dbReference type="RefSeq" id="WP_067998443.1">
    <property type="nucleotide sequence ID" value="NZ_QQBC01000007.1"/>
</dbReference>
<proteinExistence type="predicted"/>
<evidence type="ECO:0000313" key="2">
    <source>
        <dbReference type="EMBL" id="RDI65024.1"/>
    </source>
</evidence>
<evidence type="ECO:0000256" key="1">
    <source>
        <dbReference type="SAM" id="Phobius"/>
    </source>
</evidence>
<evidence type="ECO:0000313" key="3">
    <source>
        <dbReference type="Proteomes" id="UP000254869"/>
    </source>
</evidence>
<dbReference type="AlphaFoldDB" id="A0A370I6T2"/>
<accession>A0A370I6T2</accession>
<sequence length="60" mass="5942">MTVNTLPRFRSANTVSGTTNGRSGPVLAAVVTTLIDAAGQAAIAGLGLSLALVMPFGLLS</sequence>
<dbReference type="EMBL" id="QQBC01000007">
    <property type="protein sequence ID" value="RDI65024.1"/>
    <property type="molecule type" value="Genomic_DNA"/>
</dbReference>
<name>A0A370I6T2_9NOCA</name>
<reference evidence="2 3" key="1">
    <citation type="submission" date="2018-07" db="EMBL/GenBank/DDBJ databases">
        <title>Genomic Encyclopedia of Type Strains, Phase IV (KMG-IV): sequencing the most valuable type-strain genomes for metagenomic binning, comparative biology and taxonomic classification.</title>
        <authorList>
            <person name="Goeker M."/>
        </authorList>
    </citation>
    <scope>NUCLEOTIDE SEQUENCE [LARGE SCALE GENOMIC DNA]</scope>
    <source>
        <strain evidence="2 3">DSM 44290</strain>
    </source>
</reference>
<protein>
    <submittedName>
        <fullName evidence="2">Uncharacterized protein</fullName>
    </submittedName>
</protein>
<keyword evidence="3" id="KW-1185">Reference proteome</keyword>
<organism evidence="2 3">
    <name type="scientific">Nocardia pseudobrasiliensis</name>
    <dbReference type="NCBI Taxonomy" id="45979"/>
    <lineage>
        <taxon>Bacteria</taxon>
        <taxon>Bacillati</taxon>
        <taxon>Actinomycetota</taxon>
        <taxon>Actinomycetes</taxon>
        <taxon>Mycobacteriales</taxon>
        <taxon>Nocardiaceae</taxon>
        <taxon>Nocardia</taxon>
    </lineage>
</organism>
<keyword evidence="1" id="KW-0812">Transmembrane</keyword>
<gene>
    <name evidence="2" type="ORF">DFR76_107402</name>
</gene>
<keyword evidence="1" id="KW-1133">Transmembrane helix</keyword>
<dbReference type="STRING" id="1210086.GCA_001613105_03274"/>
<keyword evidence="1" id="KW-0472">Membrane</keyword>